<name>A0AAN7PHD3_9COLE</name>
<protein>
    <recommendedName>
        <fullName evidence="1">HAT C-terminal dimerisation domain-containing protein</fullName>
    </recommendedName>
</protein>
<feature type="domain" description="HAT C-terminal dimerisation" evidence="1">
    <location>
        <begin position="104"/>
        <end position="159"/>
    </location>
</feature>
<dbReference type="GO" id="GO:0046983">
    <property type="term" value="F:protein dimerization activity"/>
    <property type="evidence" value="ECO:0007669"/>
    <property type="project" value="InterPro"/>
</dbReference>
<dbReference type="PANTHER" id="PTHR45749">
    <property type="match status" value="1"/>
</dbReference>
<evidence type="ECO:0000313" key="3">
    <source>
        <dbReference type="Proteomes" id="UP001353858"/>
    </source>
</evidence>
<comment type="caution">
    <text evidence="2">The sequence shown here is derived from an EMBL/GenBank/DDBJ whole genome shotgun (WGS) entry which is preliminary data.</text>
</comment>
<dbReference type="Proteomes" id="UP001353858">
    <property type="component" value="Unassembled WGS sequence"/>
</dbReference>
<dbReference type="InterPro" id="IPR008906">
    <property type="entry name" value="HATC_C_dom"/>
</dbReference>
<reference evidence="3" key="1">
    <citation type="submission" date="2023-01" db="EMBL/GenBank/DDBJ databases">
        <title>Key to firefly adult light organ development and bioluminescence: homeobox transcription factors regulate luciferase expression and transportation to peroxisome.</title>
        <authorList>
            <person name="Fu X."/>
        </authorList>
    </citation>
    <scope>NUCLEOTIDE SEQUENCE [LARGE SCALE GENOMIC DNA]</scope>
</reference>
<proteinExistence type="predicted"/>
<dbReference type="EMBL" id="JARPUR010000001">
    <property type="protein sequence ID" value="KAK4886524.1"/>
    <property type="molecule type" value="Genomic_DNA"/>
</dbReference>
<gene>
    <name evidence="2" type="ORF">RN001_002795</name>
</gene>
<dbReference type="Pfam" id="PF05699">
    <property type="entry name" value="Dimer_Tnp_hAT"/>
    <property type="match status" value="1"/>
</dbReference>
<evidence type="ECO:0000259" key="1">
    <source>
        <dbReference type="Pfam" id="PF05699"/>
    </source>
</evidence>
<evidence type="ECO:0000313" key="2">
    <source>
        <dbReference type="EMBL" id="KAK4886524.1"/>
    </source>
</evidence>
<organism evidence="2 3">
    <name type="scientific">Aquatica leii</name>
    <dbReference type="NCBI Taxonomy" id="1421715"/>
    <lineage>
        <taxon>Eukaryota</taxon>
        <taxon>Metazoa</taxon>
        <taxon>Ecdysozoa</taxon>
        <taxon>Arthropoda</taxon>
        <taxon>Hexapoda</taxon>
        <taxon>Insecta</taxon>
        <taxon>Pterygota</taxon>
        <taxon>Neoptera</taxon>
        <taxon>Endopterygota</taxon>
        <taxon>Coleoptera</taxon>
        <taxon>Polyphaga</taxon>
        <taxon>Elateriformia</taxon>
        <taxon>Elateroidea</taxon>
        <taxon>Lampyridae</taxon>
        <taxon>Luciolinae</taxon>
        <taxon>Aquatica</taxon>
    </lineage>
</organism>
<dbReference type="SUPFAM" id="SSF53098">
    <property type="entry name" value="Ribonuclease H-like"/>
    <property type="match status" value="1"/>
</dbReference>
<dbReference type="InterPro" id="IPR012337">
    <property type="entry name" value="RNaseH-like_sf"/>
</dbReference>
<accession>A0AAN7PHD3</accession>
<sequence length="188" mass="21850">MDTQDNLKREAMEVCDVIICEAKDRYNFTGHLVAASLFLQDKFAHYDKQFPENLLKSTCECYPILEQQKLKSELSVIYSRTEFRSIAGALCLFLFMTNNNVCNTFSECVKLLKILITIPMTSTEAERCFSTLKRIKTFLRNSMGQERLAALAMLSIEKDFIMQISDFNGKVIEKFSQIKNRRMDFLFK</sequence>
<keyword evidence="3" id="KW-1185">Reference proteome</keyword>
<dbReference type="AlphaFoldDB" id="A0AAN7PHD3"/>
<dbReference type="PANTHER" id="PTHR45749:SF37">
    <property type="entry name" value="OS05G0311600 PROTEIN"/>
    <property type="match status" value="1"/>
</dbReference>